<dbReference type="InterPro" id="IPR000045">
    <property type="entry name" value="Prepilin_IV_endopep_pep"/>
</dbReference>
<dbReference type="eggNOG" id="COG4960">
    <property type="taxonomic scope" value="Bacteria"/>
</dbReference>
<dbReference type="STRING" id="1280954.HPO_14506"/>
<proteinExistence type="predicted"/>
<evidence type="ECO:0000256" key="6">
    <source>
        <dbReference type="SAM" id="Phobius"/>
    </source>
</evidence>
<name>A0A062V692_9PROT</name>
<dbReference type="EMBL" id="ARYM01000018">
    <property type="protein sequence ID" value="KCZ97559.1"/>
    <property type="molecule type" value="Genomic_DNA"/>
</dbReference>
<feature type="domain" description="Prepilin type IV endopeptidase peptidase" evidence="7">
    <location>
        <begin position="9"/>
        <end position="111"/>
    </location>
</feature>
<evidence type="ECO:0000256" key="1">
    <source>
        <dbReference type="ARBA" id="ARBA00004651"/>
    </source>
</evidence>
<evidence type="ECO:0000313" key="9">
    <source>
        <dbReference type="Proteomes" id="UP000027100"/>
    </source>
</evidence>
<evidence type="ECO:0000313" key="8">
    <source>
        <dbReference type="EMBL" id="KCZ97559.1"/>
    </source>
</evidence>
<dbReference type="PANTHER" id="PTHR36506:SF1">
    <property type="entry name" value="PREFLAGELLIN PEPTIDASE"/>
    <property type="match status" value="1"/>
</dbReference>
<evidence type="ECO:0000256" key="3">
    <source>
        <dbReference type="ARBA" id="ARBA00022692"/>
    </source>
</evidence>
<dbReference type="OrthoDB" id="5329005at2"/>
<organism evidence="8 9">
    <name type="scientific">Hyphomonas polymorpha PS728</name>
    <dbReference type="NCBI Taxonomy" id="1280954"/>
    <lineage>
        <taxon>Bacteria</taxon>
        <taxon>Pseudomonadati</taxon>
        <taxon>Pseudomonadota</taxon>
        <taxon>Alphaproteobacteria</taxon>
        <taxon>Hyphomonadales</taxon>
        <taxon>Hyphomonadaceae</taxon>
        <taxon>Hyphomonas</taxon>
    </lineage>
</organism>
<feature type="transmembrane region" description="Helical" evidence="6">
    <location>
        <begin position="27"/>
        <end position="50"/>
    </location>
</feature>
<comment type="caution">
    <text evidence="8">The sequence shown here is derived from an EMBL/GenBank/DDBJ whole genome shotgun (WGS) entry which is preliminary data.</text>
</comment>
<dbReference type="Proteomes" id="UP000027100">
    <property type="component" value="Unassembled WGS sequence"/>
</dbReference>
<keyword evidence="9" id="KW-1185">Reference proteome</keyword>
<feature type="transmembrane region" description="Helical" evidence="6">
    <location>
        <begin position="57"/>
        <end position="76"/>
    </location>
</feature>
<accession>A0A062V692</accession>
<dbReference type="PANTHER" id="PTHR36506">
    <property type="entry name" value="PREFLAGELLIN PEPTIDASE"/>
    <property type="match status" value="1"/>
</dbReference>
<feature type="transmembrane region" description="Helical" evidence="6">
    <location>
        <begin position="96"/>
        <end position="117"/>
    </location>
</feature>
<keyword evidence="5 6" id="KW-0472">Membrane</keyword>
<gene>
    <name evidence="8" type="ORF">HPO_14506</name>
</gene>
<evidence type="ECO:0000256" key="5">
    <source>
        <dbReference type="ARBA" id="ARBA00023136"/>
    </source>
</evidence>
<dbReference type="PATRIC" id="fig|1280954.3.peg.2938"/>
<keyword evidence="4 6" id="KW-1133">Transmembrane helix</keyword>
<feature type="transmembrane region" description="Helical" evidence="6">
    <location>
        <begin position="138"/>
        <end position="167"/>
    </location>
</feature>
<reference evidence="8 9" key="1">
    <citation type="journal article" date="2014" name="Antonie Van Leeuwenhoek">
        <title>Hyphomonas beringensis sp. nov. and Hyphomonas chukchiensis sp. nov., isolated from surface seawater of the Bering Sea and Chukchi Sea.</title>
        <authorList>
            <person name="Li C."/>
            <person name="Lai Q."/>
            <person name="Li G."/>
            <person name="Dong C."/>
            <person name="Wang J."/>
            <person name="Liao Y."/>
            <person name="Shao Z."/>
        </authorList>
    </citation>
    <scope>NUCLEOTIDE SEQUENCE [LARGE SCALE GENOMIC DNA]</scope>
    <source>
        <strain evidence="8 9">PS728</strain>
    </source>
</reference>
<sequence>MVLMVLAALFLCLCVLAALYDVNQLKIPNWLNLTLAGLFIPAAAVSGLPLEIIGGHLMAGGLAFVIAFGLFAFRIFGGGDAKMIPAVVLWMGPEAALPFAFKMAIAGGLFATLILAVRRTAPAETIPGFMRAPFHPKAPVPYGVAIAAGALLAGAASSLLAGLYAAAGISG</sequence>
<dbReference type="GO" id="GO:0005886">
    <property type="term" value="C:plasma membrane"/>
    <property type="evidence" value="ECO:0007669"/>
    <property type="project" value="UniProtKB-SubCell"/>
</dbReference>
<comment type="subcellular location">
    <subcellularLocation>
        <location evidence="1">Cell membrane</location>
        <topology evidence="1">Multi-pass membrane protein</topology>
    </subcellularLocation>
</comment>
<evidence type="ECO:0000259" key="7">
    <source>
        <dbReference type="Pfam" id="PF01478"/>
    </source>
</evidence>
<dbReference type="GO" id="GO:0004190">
    <property type="term" value="F:aspartic-type endopeptidase activity"/>
    <property type="evidence" value="ECO:0007669"/>
    <property type="project" value="InterPro"/>
</dbReference>
<dbReference type="Pfam" id="PF01478">
    <property type="entry name" value="Peptidase_A24"/>
    <property type="match status" value="1"/>
</dbReference>
<dbReference type="RefSeq" id="WP_035600267.1">
    <property type="nucleotide sequence ID" value="NZ_ARYM01000018.1"/>
</dbReference>
<keyword evidence="2" id="KW-1003">Cell membrane</keyword>
<evidence type="ECO:0000256" key="2">
    <source>
        <dbReference type="ARBA" id="ARBA00022475"/>
    </source>
</evidence>
<dbReference type="AlphaFoldDB" id="A0A062V692"/>
<protein>
    <submittedName>
        <fullName evidence="8">Pilus assembly protein CpaA</fullName>
    </submittedName>
</protein>
<dbReference type="InterPro" id="IPR052218">
    <property type="entry name" value="Preflagellin_Peptidase"/>
</dbReference>
<evidence type="ECO:0000256" key="4">
    <source>
        <dbReference type="ARBA" id="ARBA00022989"/>
    </source>
</evidence>
<keyword evidence="3 6" id="KW-0812">Transmembrane</keyword>
<dbReference type="Gene3D" id="1.20.120.1220">
    <property type="match status" value="1"/>
</dbReference>